<gene>
    <name evidence="1" type="ORF">FIBRA_00531</name>
</gene>
<name>J4HRR8_9APHY</name>
<accession>J4HRR8</accession>
<dbReference type="AlphaFoldDB" id="J4HRR8"/>
<reference evidence="1 2" key="1">
    <citation type="journal article" date="2012" name="Appl. Environ. Microbiol.">
        <title>Short-read sequencing for genomic analysis of the brown rot fungus Fibroporia radiculosa.</title>
        <authorList>
            <person name="Tang J.D."/>
            <person name="Perkins A.D."/>
            <person name="Sonstegard T.S."/>
            <person name="Schroeder S.G."/>
            <person name="Burgess S.C."/>
            <person name="Diehl S.V."/>
        </authorList>
    </citation>
    <scope>NUCLEOTIDE SEQUENCE [LARGE SCALE GENOMIC DNA]</scope>
    <source>
        <strain evidence="1 2">TFFH 294</strain>
    </source>
</reference>
<dbReference type="STRING" id="599839.J4HRR8"/>
<proteinExistence type="predicted"/>
<dbReference type="Proteomes" id="UP000006352">
    <property type="component" value="Unassembled WGS sequence"/>
</dbReference>
<dbReference type="GeneID" id="24093443"/>
<sequence length="828" mass="95171">MCVGENCAPQASHYVVAQLTALYENAVECVKSHDPADKSLEISQYSHALAQYSFVDQNVRSNNIMFHAKFGQPQLEFICNHDVVLCFTISSGYYRLDYSDAPSTAYHTRDRQQDLSEVEVVFRVKFNVRGLQGKDSKIGSGQNLINLIILNLSDAQLVSVEPPIAMNGRDAFSHYMSHYLSFLQQAGNHVLFSIPDFDDNRYRLNIDYSLIGSTTLEAREVHGINVDKINSYLASVWLKSALLLSNQSGVTEDWKSIILAEYRSLWSLHGDVDSHFHARLGAPEVIAICSREVILCFLLEEVLFYESDDFNGEPLRQYKDWKVAILANVDLEADLEGYITCCKLDLLSARPYEPRCSFPGVDVSDETATADCVRLLDFFTGSYPLILESVDLHIIYNYDSRWQNWKLPFWNELSEENDDDEESETWTMTSEKANTRSSAWLERVTRCNMFGFDQISAISQSSINNVLAKHWFKGSLSRPSFAQWDLDEFFSSAFAPLTVRLLSNDRAIFWVHMESGRLKALKKWQPWPESEIYEFNDWHLAFEVNLKRCAHHELNVEAGWLADHAQSAVFEEHGDRPDRHLVHLFLDFEHVEFLHEFSSFNDLFRDHNHRAIDKVQAAIYYLKGHFLPYLARWGMHIIHTVPVWTSGSPFSSCALTSVDFQVYSKLNITRQNWATISTSQEPVIAIFGMTQFQLMPYKRLEYSADWIVRASKGTSYGTVCVSRAAFLEQRLLHLLSQVNSVTTIVPNFYGVHNGVWKLDLTTWAKHAWKKTEKCTWQSIPAEREGFSKYHWQHRDFWKYEHEGAGNIANGTYTVTCLTRNFVELPTGS</sequence>
<dbReference type="OrthoDB" id="5429442at2759"/>
<organism evidence="1 2">
    <name type="scientific">Fibroporia radiculosa</name>
    <dbReference type="NCBI Taxonomy" id="599839"/>
    <lineage>
        <taxon>Eukaryota</taxon>
        <taxon>Fungi</taxon>
        <taxon>Dikarya</taxon>
        <taxon>Basidiomycota</taxon>
        <taxon>Agaricomycotina</taxon>
        <taxon>Agaricomycetes</taxon>
        <taxon>Polyporales</taxon>
        <taxon>Fibroporiaceae</taxon>
        <taxon>Fibroporia</taxon>
    </lineage>
</organism>
<dbReference type="RefSeq" id="XP_012177815.1">
    <property type="nucleotide sequence ID" value="XM_012322425.1"/>
</dbReference>
<evidence type="ECO:0000313" key="1">
    <source>
        <dbReference type="EMBL" id="CCL98532.1"/>
    </source>
</evidence>
<dbReference type="HOGENOM" id="CLU_005808_0_0_1"/>
<dbReference type="InParanoid" id="J4HRR8"/>
<dbReference type="EMBL" id="HE796888">
    <property type="protein sequence ID" value="CCL98532.1"/>
    <property type="molecule type" value="Genomic_DNA"/>
</dbReference>
<keyword evidence="2" id="KW-1185">Reference proteome</keyword>
<evidence type="ECO:0000313" key="2">
    <source>
        <dbReference type="Proteomes" id="UP000006352"/>
    </source>
</evidence>
<protein>
    <submittedName>
        <fullName evidence="1">Uncharacterized protein</fullName>
    </submittedName>
</protein>